<dbReference type="GeneID" id="92086336"/>
<keyword evidence="4" id="KW-1185">Reference proteome</keyword>
<dbReference type="SUPFAM" id="SSF51735">
    <property type="entry name" value="NAD(P)-binding Rossmann-fold domains"/>
    <property type="match status" value="1"/>
</dbReference>
<gene>
    <name evidence="3" type="ORF">PG994_001864</name>
</gene>
<proteinExistence type="inferred from homology"/>
<dbReference type="Pfam" id="PF13561">
    <property type="entry name" value="adh_short_C2"/>
    <property type="match status" value="1"/>
</dbReference>
<evidence type="ECO:0000313" key="3">
    <source>
        <dbReference type="EMBL" id="KAK8086890.1"/>
    </source>
</evidence>
<dbReference type="PANTHER" id="PTHR43669:SF4">
    <property type="entry name" value="SHORT-CHAIN DEHYDROGENASE"/>
    <property type="match status" value="1"/>
</dbReference>
<evidence type="ECO:0000256" key="1">
    <source>
        <dbReference type="ARBA" id="ARBA00006484"/>
    </source>
</evidence>
<organism evidence="3 4">
    <name type="scientific">Apiospora phragmitis</name>
    <dbReference type="NCBI Taxonomy" id="2905665"/>
    <lineage>
        <taxon>Eukaryota</taxon>
        <taxon>Fungi</taxon>
        <taxon>Dikarya</taxon>
        <taxon>Ascomycota</taxon>
        <taxon>Pezizomycotina</taxon>
        <taxon>Sordariomycetes</taxon>
        <taxon>Xylariomycetidae</taxon>
        <taxon>Amphisphaeriales</taxon>
        <taxon>Apiosporaceae</taxon>
        <taxon>Apiospora</taxon>
    </lineage>
</organism>
<dbReference type="InterPro" id="IPR002347">
    <property type="entry name" value="SDR_fam"/>
</dbReference>
<feature type="non-terminal residue" evidence="3">
    <location>
        <position position="240"/>
    </location>
</feature>
<accession>A0ABR1WUM8</accession>
<name>A0ABR1WUM8_9PEZI</name>
<protein>
    <recommendedName>
        <fullName evidence="5">NAD(P)-binding protein</fullName>
    </recommendedName>
</protein>
<reference evidence="3 4" key="1">
    <citation type="submission" date="2023-01" db="EMBL/GenBank/DDBJ databases">
        <title>Analysis of 21 Apiospora genomes using comparative genomics revels a genus with tremendous synthesis potential of carbohydrate active enzymes and secondary metabolites.</title>
        <authorList>
            <person name="Sorensen T."/>
        </authorList>
    </citation>
    <scope>NUCLEOTIDE SEQUENCE [LARGE SCALE GENOMIC DNA]</scope>
    <source>
        <strain evidence="3 4">CBS 135458</strain>
    </source>
</reference>
<keyword evidence="2" id="KW-0560">Oxidoreductase</keyword>
<evidence type="ECO:0000313" key="4">
    <source>
        <dbReference type="Proteomes" id="UP001480595"/>
    </source>
</evidence>
<comment type="similarity">
    <text evidence="1">Belongs to the short-chain dehydrogenases/reductases (SDR) family.</text>
</comment>
<evidence type="ECO:0008006" key="5">
    <source>
        <dbReference type="Google" id="ProtNLM"/>
    </source>
</evidence>
<dbReference type="Proteomes" id="UP001480595">
    <property type="component" value="Unassembled WGS sequence"/>
</dbReference>
<dbReference type="RefSeq" id="XP_066721414.1">
    <property type="nucleotide sequence ID" value="XM_066853273.1"/>
</dbReference>
<sequence>MYIDSGAPSLSLYFSSIKLSFLPRSSLRCQTIDTVLIIGAGPGISVSAARAFQNAGYNVAIASRTRHEKADSSRRHFVFDAVKPGTVRALFAEVTAALGPPKVIIYNAAHHIATEPEEPFGLDLDQAQELMTVNAISTYAAAHEAVKGFEKTGPGSTFIMTGNKLKTVALPGVLCFGMGKSAAAHMIQNASNSYKNKGYKFYYADRRQPDGSHTVPVGGEAHTKLYLELVKDTEQRQWDC</sequence>
<evidence type="ECO:0000256" key="2">
    <source>
        <dbReference type="ARBA" id="ARBA00023002"/>
    </source>
</evidence>
<dbReference type="InterPro" id="IPR036291">
    <property type="entry name" value="NAD(P)-bd_dom_sf"/>
</dbReference>
<dbReference type="EMBL" id="JAQQWL010000002">
    <property type="protein sequence ID" value="KAK8086890.1"/>
    <property type="molecule type" value="Genomic_DNA"/>
</dbReference>
<dbReference type="PANTHER" id="PTHR43669">
    <property type="entry name" value="5-KETO-D-GLUCONATE 5-REDUCTASE"/>
    <property type="match status" value="1"/>
</dbReference>
<comment type="caution">
    <text evidence="3">The sequence shown here is derived from an EMBL/GenBank/DDBJ whole genome shotgun (WGS) entry which is preliminary data.</text>
</comment>
<dbReference type="Gene3D" id="3.40.50.720">
    <property type="entry name" value="NAD(P)-binding Rossmann-like Domain"/>
    <property type="match status" value="1"/>
</dbReference>